<feature type="compositionally biased region" description="Polar residues" evidence="1">
    <location>
        <begin position="79"/>
        <end position="88"/>
    </location>
</feature>
<evidence type="ECO:0000313" key="2">
    <source>
        <dbReference type="EMBL" id="KAH8027229.1"/>
    </source>
</evidence>
<dbReference type="Proteomes" id="UP000821866">
    <property type="component" value="Chromosome 4"/>
</dbReference>
<evidence type="ECO:0000313" key="3">
    <source>
        <dbReference type="Proteomes" id="UP000821866"/>
    </source>
</evidence>
<comment type="caution">
    <text evidence="2">The sequence shown here is derived from an EMBL/GenBank/DDBJ whole genome shotgun (WGS) entry which is preliminary data.</text>
</comment>
<keyword evidence="3" id="KW-1185">Reference proteome</keyword>
<feature type="region of interest" description="Disordered" evidence="1">
    <location>
        <begin position="54"/>
        <end position="90"/>
    </location>
</feature>
<dbReference type="VEuPathDB" id="VectorBase:LOC119173496"/>
<reference evidence="2" key="2">
    <citation type="submission" date="2021-09" db="EMBL/GenBank/DDBJ databases">
        <authorList>
            <person name="Jia N."/>
            <person name="Wang J."/>
            <person name="Shi W."/>
            <person name="Du L."/>
            <person name="Sun Y."/>
            <person name="Zhan W."/>
            <person name="Jiang J."/>
            <person name="Wang Q."/>
            <person name="Zhang B."/>
            <person name="Ji P."/>
            <person name="Sakyi L.B."/>
            <person name="Cui X."/>
            <person name="Yuan T."/>
            <person name="Jiang B."/>
            <person name="Yang W."/>
            <person name="Lam T.T.-Y."/>
            <person name="Chang Q."/>
            <person name="Ding S."/>
            <person name="Wang X."/>
            <person name="Zhu J."/>
            <person name="Ruan X."/>
            <person name="Zhao L."/>
            <person name="Wei J."/>
            <person name="Que T."/>
            <person name="Du C."/>
            <person name="Cheng J."/>
            <person name="Dai P."/>
            <person name="Han X."/>
            <person name="Huang E."/>
            <person name="Gao Y."/>
            <person name="Liu J."/>
            <person name="Shao H."/>
            <person name="Ye R."/>
            <person name="Li L."/>
            <person name="Wei W."/>
            <person name="Wang X."/>
            <person name="Wang C."/>
            <person name="Huo Q."/>
            <person name="Li W."/>
            <person name="Guo W."/>
            <person name="Chen H."/>
            <person name="Chen S."/>
            <person name="Zhou L."/>
            <person name="Zhou L."/>
            <person name="Ni X."/>
            <person name="Tian J."/>
            <person name="Zhou Y."/>
            <person name="Sheng Y."/>
            <person name="Liu T."/>
            <person name="Pan Y."/>
            <person name="Xia L."/>
            <person name="Li J."/>
            <person name="Zhao F."/>
            <person name="Cao W."/>
        </authorList>
    </citation>
    <scope>NUCLEOTIDE SEQUENCE</scope>
    <source>
        <strain evidence="2">Rmic-2018</strain>
        <tissue evidence="2">Larvae</tissue>
    </source>
</reference>
<dbReference type="AlphaFoldDB" id="A0A9J6DYK6"/>
<accession>A0A9J6DYK6</accession>
<evidence type="ECO:0000256" key="1">
    <source>
        <dbReference type="SAM" id="MobiDB-lite"/>
    </source>
</evidence>
<gene>
    <name evidence="2" type="ORF">HPB51_003682</name>
</gene>
<dbReference type="EMBL" id="JABSTU010000006">
    <property type="protein sequence ID" value="KAH8027229.1"/>
    <property type="molecule type" value="Genomic_DNA"/>
</dbReference>
<proteinExistence type="predicted"/>
<reference evidence="2" key="1">
    <citation type="journal article" date="2020" name="Cell">
        <title>Large-Scale Comparative Analyses of Tick Genomes Elucidate Their Genetic Diversity and Vector Capacities.</title>
        <authorList>
            <consortium name="Tick Genome and Microbiome Consortium (TIGMIC)"/>
            <person name="Jia N."/>
            <person name="Wang J."/>
            <person name="Shi W."/>
            <person name="Du L."/>
            <person name="Sun Y."/>
            <person name="Zhan W."/>
            <person name="Jiang J.F."/>
            <person name="Wang Q."/>
            <person name="Zhang B."/>
            <person name="Ji P."/>
            <person name="Bell-Sakyi L."/>
            <person name="Cui X.M."/>
            <person name="Yuan T.T."/>
            <person name="Jiang B.G."/>
            <person name="Yang W.F."/>
            <person name="Lam T.T."/>
            <person name="Chang Q.C."/>
            <person name="Ding S.J."/>
            <person name="Wang X.J."/>
            <person name="Zhu J.G."/>
            <person name="Ruan X.D."/>
            <person name="Zhao L."/>
            <person name="Wei J.T."/>
            <person name="Ye R.Z."/>
            <person name="Que T.C."/>
            <person name="Du C.H."/>
            <person name="Zhou Y.H."/>
            <person name="Cheng J.X."/>
            <person name="Dai P.F."/>
            <person name="Guo W.B."/>
            <person name="Han X.H."/>
            <person name="Huang E.J."/>
            <person name="Li L.F."/>
            <person name="Wei W."/>
            <person name="Gao Y.C."/>
            <person name="Liu J.Z."/>
            <person name="Shao H.Z."/>
            <person name="Wang X."/>
            <person name="Wang C.C."/>
            <person name="Yang T.C."/>
            <person name="Huo Q.B."/>
            <person name="Li W."/>
            <person name="Chen H.Y."/>
            <person name="Chen S.E."/>
            <person name="Zhou L.G."/>
            <person name="Ni X.B."/>
            <person name="Tian J.H."/>
            <person name="Sheng Y."/>
            <person name="Liu T."/>
            <person name="Pan Y.S."/>
            <person name="Xia L.Y."/>
            <person name="Li J."/>
            <person name="Zhao F."/>
            <person name="Cao W.C."/>
        </authorList>
    </citation>
    <scope>NUCLEOTIDE SEQUENCE</scope>
    <source>
        <strain evidence="2">Rmic-2018</strain>
    </source>
</reference>
<protein>
    <submittedName>
        <fullName evidence="2">Uncharacterized protein</fullName>
    </submittedName>
</protein>
<organism evidence="2 3">
    <name type="scientific">Rhipicephalus microplus</name>
    <name type="common">Cattle tick</name>
    <name type="synonym">Boophilus microplus</name>
    <dbReference type="NCBI Taxonomy" id="6941"/>
    <lineage>
        <taxon>Eukaryota</taxon>
        <taxon>Metazoa</taxon>
        <taxon>Ecdysozoa</taxon>
        <taxon>Arthropoda</taxon>
        <taxon>Chelicerata</taxon>
        <taxon>Arachnida</taxon>
        <taxon>Acari</taxon>
        <taxon>Parasitiformes</taxon>
        <taxon>Ixodida</taxon>
        <taxon>Ixodoidea</taxon>
        <taxon>Ixodidae</taxon>
        <taxon>Rhipicephalinae</taxon>
        <taxon>Rhipicephalus</taxon>
        <taxon>Boophilus</taxon>
    </lineage>
</organism>
<name>A0A9J6DYK6_RHIMP</name>
<sequence>MDDKFCCVRGQKKKITGRIRSARGRPALAAGAVPTLLPDLPAYLSKVLVKPRLERKRRGVPSSESAKKGRLSRRDEQEASLSEDQNVHPNARVFENDEVNSVVPTDLQALADSLHVPSMMRDLIEIMSSRFPAKALRPDSAAVDELLSFLAHLVEWEAALALLMVWLPAVSSDSACLHLLWQVHSFGVKTTSSGIFFNATSSAKLDHHLPKASTMTSLSGNHKSSLRTNLFLSGHGSSASSMMPDLRVFPMQVEAAAAGRTRKLREVPAMAVEGEKLTAALTLRLLQKHTYPNLATLHVYYADAYPSDTFPSCGHTATLEHMLWECRTTPLDSTSSKWERSLRSSLLADQQWAVQQAHEAAARYSLSAPTWETPATR</sequence>